<reference evidence="1 2" key="1">
    <citation type="journal article" date="2016" name="Front. Microbiol.">
        <title>Comparative Genomic Analysis Reveals a Diverse Repertoire of Genes Involved in Prokaryote-Eukaryote Interactions within the Pseudovibrio Genus.</title>
        <authorList>
            <person name="Romano S."/>
            <person name="Fernandez-Guerra A."/>
            <person name="Reen F.J."/>
            <person name="Glockner F.O."/>
            <person name="Crowley S.P."/>
            <person name="O'Sullivan O."/>
            <person name="Cotter P.D."/>
            <person name="Adams C."/>
            <person name="Dobson A.D."/>
            <person name="O'Gara F."/>
        </authorList>
    </citation>
    <scope>NUCLEOTIDE SEQUENCE [LARGE SCALE GENOMIC DNA]</scope>
    <source>
        <strain evidence="1 2">Ad2</strain>
    </source>
</reference>
<sequence length="177" mass="19412">MNFSECSIAGAVKDLVRLGFVIADQKCSEDGDASCTVSGLLPFVHVRCSGKVVSTETALNEGSHGPLYLAPASNFKAEILAILEMQALELSRPFRKEMAASLPSETLLEIDRLNSTPEYEGCCASHDFIDANMVMDAALRKRGERFQTNHDNYETTALRNRAWSVTREQGFANETSS</sequence>
<dbReference type="PATRIC" id="fig|989403.3.peg.3215"/>
<dbReference type="AlphaFoldDB" id="A0A165XFR7"/>
<keyword evidence="2" id="KW-1185">Reference proteome</keyword>
<accession>A0A165XFR7</accession>
<name>A0A165XFR7_9HYPH</name>
<protein>
    <submittedName>
        <fullName evidence="1">Uncharacterized protein</fullName>
    </submittedName>
</protein>
<proteinExistence type="predicted"/>
<evidence type="ECO:0000313" key="2">
    <source>
        <dbReference type="Proteomes" id="UP000076577"/>
    </source>
</evidence>
<gene>
    <name evidence="1" type="ORF">PsAD2_03000</name>
</gene>
<dbReference type="STRING" id="989403.SAMN05421798_11082"/>
<dbReference type="EMBL" id="LMCB01000030">
    <property type="protein sequence ID" value="KZL17664.1"/>
    <property type="molecule type" value="Genomic_DNA"/>
</dbReference>
<dbReference type="RefSeq" id="WP_068007442.1">
    <property type="nucleotide sequence ID" value="NZ_FOFM01000010.1"/>
</dbReference>
<comment type="caution">
    <text evidence="1">The sequence shown here is derived from an EMBL/GenBank/DDBJ whole genome shotgun (WGS) entry which is preliminary data.</text>
</comment>
<organism evidence="1 2">
    <name type="scientific">Pseudovibrio axinellae</name>
    <dbReference type="NCBI Taxonomy" id="989403"/>
    <lineage>
        <taxon>Bacteria</taxon>
        <taxon>Pseudomonadati</taxon>
        <taxon>Pseudomonadota</taxon>
        <taxon>Alphaproteobacteria</taxon>
        <taxon>Hyphomicrobiales</taxon>
        <taxon>Stappiaceae</taxon>
        <taxon>Pseudovibrio</taxon>
    </lineage>
</organism>
<dbReference type="OrthoDB" id="7574713at2"/>
<dbReference type="Proteomes" id="UP000076577">
    <property type="component" value="Unassembled WGS sequence"/>
</dbReference>
<evidence type="ECO:0000313" key="1">
    <source>
        <dbReference type="EMBL" id="KZL17664.1"/>
    </source>
</evidence>